<name>A0A9P9DH60_9PLEO</name>
<dbReference type="Proteomes" id="UP000700596">
    <property type="component" value="Unassembled WGS sequence"/>
</dbReference>
<evidence type="ECO:0000256" key="4">
    <source>
        <dbReference type="ARBA" id="ARBA00022771"/>
    </source>
</evidence>
<keyword evidence="7 10" id="KW-0472">Membrane</keyword>
<evidence type="ECO:0000256" key="2">
    <source>
        <dbReference type="ARBA" id="ARBA00022692"/>
    </source>
</evidence>
<comment type="caution">
    <text evidence="12">The sequence shown here is derived from an EMBL/GenBank/DDBJ whole genome shotgun (WGS) entry which is preliminary data.</text>
</comment>
<feature type="region of interest" description="Disordered" evidence="9">
    <location>
        <begin position="196"/>
        <end position="263"/>
    </location>
</feature>
<dbReference type="PANTHER" id="PTHR46539">
    <property type="entry name" value="E3 UBIQUITIN-PROTEIN LIGASE ATL42"/>
    <property type="match status" value="1"/>
</dbReference>
<feature type="region of interest" description="Disordered" evidence="9">
    <location>
        <begin position="122"/>
        <end position="142"/>
    </location>
</feature>
<evidence type="ECO:0000256" key="9">
    <source>
        <dbReference type="SAM" id="MobiDB-lite"/>
    </source>
</evidence>
<keyword evidence="6 10" id="KW-1133">Transmembrane helix</keyword>
<comment type="subcellular location">
    <subcellularLocation>
        <location evidence="1">Membrane</location>
    </subcellularLocation>
</comment>
<dbReference type="EMBL" id="JAGMWT010000012">
    <property type="protein sequence ID" value="KAH7119093.1"/>
    <property type="molecule type" value="Genomic_DNA"/>
</dbReference>
<evidence type="ECO:0000256" key="6">
    <source>
        <dbReference type="ARBA" id="ARBA00022989"/>
    </source>
</evidence>
<dbReference type="GO" id="GO:0008270">
    <property type="term" value="F:zinc ion binding"/>
    <property type="evidence" value="ECO:0007669"/>
    <property type="project" value="UniProtKB-KW"/>
</dbReference>
<feature type="transmembrane region" description="Helical" evidence="10">
    <location>
        <begin position="24"/>
        <end position="46"/>
    </location>
</feature>
<dbReference type="SUPFAM" id="SSF57850">
    <property type="entry name" value="RING/U-box"/>
    <property type="match status" value="1"/>
</dbReference>
<dbReference type="CDD" id="cd16448">
    <property type="entry name" value="RING-H2"/>
    <property type="match status" value="1"/>
</dbReference>
<dbReference type="PROSITE" id="PS50089">
    <property type="entry name" value="ZF_RING_2"/>
    <property type="match status" value="1"/>
</dbReference>
<proteinExistence type="predicted"/>
<dbReference type="OrthoDB" id="8062037at2759"/>
<dbReference type="GO" id="GO:0016020">
    <property type="term" value="C:membrane"/>
    <property type="evidence" value="ECO:0007669"/>
    <property type="project" value="UniProtKB-SubCell"/>
</dbReference>
<evidence type="ECO:0000259" key="11">
    <source>
        <dbReference type="PROSITE" id="PS50089"/>
    </source>
</evidence>
<protein>
    <recommendedName>
        <fullName evidence="11">RING-type domain-containing protein</fullName>
    </recommendedName>
</protein>
<dbReference type="InterPro" id="IPR013083">
    <property type="entry name" value="Znf_RING/FYVE/PHD"/>
</dbReference>
<evidence type="ECO:0000313" key="12">
    <source>
        <dbReference type="EMBL" id="KAH7119093.1"/>
    </source>
</evidence>
<feature type="domain" description="RING-type" evidence="11">
    <location>
        <begin position="110"/>
        <end position="181"/>
    </location>
</feature>
<evidence type="ECO:0000256" key="8">
    <source>
        <dbReference type="PROSITE-ProRule" id="PRU00175"/>
    </source>
</evidence>
<keyword evidence="13" id="KW-1185">Reference proteome</keyword>
<evidence type="ECO:0000256" key="5">
    <source>
        <dbReference type="ARBA" id="ARBA00022833"/>
    </source>
</evidence>
<dbReference type="PANTHER" id="PTHR46539:SF1">
    <property type="entry name" value="E3 UBIQUITIN-PROTEIN LIGASE ATL42"/>
    <property type="match status" value="1"/>
</dbReference>
<sequence>MPAITIVKRQYDSRADGRTLTPTAVGFLVPLLLVFLCAPFACVFFIRRRRQGRPPDYVLNLRTPAQRKEEARAKLATVTEVSSIASGGDDDLMNEKGCSAETTSILDRECAICLSTLYAPSPPEPAKTTGAPLSKAPSLSGVSLSGEKEEILRLIVCGHEYHMECLMSWFLVRKYSCPICRAVYFSTKTVQELAAEGEESRQGQSEGEGTTSGNIDTSTDTTNNNTNDRNTIRNGNTDTDTPSNSTSENHNTNNQNETRREPA</sequence>
<keyword evidence="3" id="KW-0479">Metal-binding</keyword>
<dbReference type="InterPro" id="IPR001841">
    <property type="entry name" value="Znf_RING"/>
</dbReference>
<organism evidence="12 13">
    <name type="scientific">Dendryphion nanum</name>
    <dbReference type="NCBI Taxonomy" id="256645"/>
    <lineage>
        <taxon>Eukaryota</taxon>
        <taxon>Fungi</taxon>
        <taxon>Dikarya</taxon>
        <taxon>Ascomycota</taxon>
        <taxon>Pezizomycotina</taxon>
        <taxon>Dothideomycetes</taxon>
        <taxon>Pleosporomycetidae</taxon>
        <taxon>Pleosporales</taxon>
        <taxon>Torulaceae</taxon>
        <taxon>Dendryphion</taxon>
    </lineage>
</organism>
<evidence type="ECO:0000256" key="7">
    <source>
        <dbReference type="ARBA" id="ARBA00023136"/>
    </source>
</evidence>
<feature type="compositionally biased region" description="Low complexity" evidence="9">
    <location>
        <begin position="202"/>
        <end position="256"/>
    </location>
</feature>
<reference evidence="12" key="1">
    <citation type="journal article" date="2021" name="Nat. Commun.">
        <title>Genetic determinants of endophytism in the Arabidopsis root mycobiome.</title>
        <authorList>
            <person name="Mesny F."/>
            <person name="Miyauchi S."/>
            <person name="Thiergart T."/>
            <person name="Pickel B."/>
            <person name="Atanasova L."/>
            <person name="Karlsson M."/>
            <person name="Huettel B."/>
            <person name="Barry K.W."/>
            <person name="Haridas S."/>
            <person name="Chen C."/>
            <person name="Bauer D."/>
            <person name="Andreopoulos W."/>
            <person name="Pangilinan J."/>
            <person name="LaButti K."/>
            <person name="Riley R."/>
            <person name="Lipzen A."/>
            <person name="Clum A."/>
            <person name="Drula E."/>
            <person name="Henrissat B."/>
            <person name="Kohler A."/>
            <person name="Grigoriev I.V."/>
            <person name="Martin F.M."/>
            <person name="Hacquard S."/>
        </authorList>
    </citation>
    <scope>NUCLEOTIDE SEQUENCE</scope>
    <source>
        <strain evidence="12">MPI-CAGE-CH-0243</strain>
    </source>
</reference>
<keyword evidence="2 10" id="KW-0812">Transmembrane</keyword>
<dbReference type="AlphaFoldDB" id="A0A9P9DH60"/>
<accession>A0A9P9DH60</accession>
<dbReference type="Pfam" id="PF13639">
    <property type="entry name" value="zf-RING_2"/>
    <property type="match status" value="1"/>
</dbReference>
<keyword evidence="5" id="KW-0862">Zinc</keyword>
<evidence type="ECO:0000256" key="3">
    <source>
        <dbReference type="ARBA" id="ARBA00022723"/>
    </source>
</evidence>
<gene>
    <name evidence="12" type="ORF">B0J11DRAFT_582873</name>
</gene>
<evidence type="ECO:0000313" key="13">
    <source>
        <dbReference type="Proteomes" id="UP000700596"/>
    </source>
</evidence>
<evidence type="ECO:0000256" key="10">
    <source>
        <dbReference type="SAM" id="Phobius"/>
    </source>
</evidence>
<keyword evidence="4 8" id="KW-0863">Zinc-finger</keyword>
<evidence type="ECO:0000256" key="1">
    <source>
        <dbReference type="ARBA" id="ARBA00004370"/>
    </source>
</evidence>
<dbReference type="SMART" id="SM00184">
    <property type="entry name" value="RING"/>
    <property type="match status" value="1"/>
</dbReference>
<dbReference type="Gene3D" id="3.30.40.10">
    <property type="entry name" value="Zinc/RING finger domain, C3HC4 (zinc finger)"/>
    <property type="match status" value="1"/>
</dbReference>